<dbReference type="PANTHER" id="PTHR11487">
    <property type="entry name" value="THIOESTERASE"/>
    <property type="match status" value="1"/>
</dbReference>
<reference evidence="3 4" key="1">
    <citation type="submission" date="2020-08" db="EMBL/GenBank/DDBJ databases">
        <title>Sequencing the genomes of 1000 actinobacteria strains.</title>
        <authorList>
            <person name="Klenk H.-P."/>
        </authorList>
    </citation>
    <scope>NUCLEOTIDE SEQUENCE [LARGE SCALE GENOMIC DNA]</scope>
    <source>
        <strain evidence="3 4">DSM 15626</strain>
    </source>
</reference>
<dbReference type="RefSeq" id="WP_202885774.1">
    <property type="nucleotide sequence ID" value="NZ_BAAAGT010000002.1"/>
</dbReference>
<gene>
    <name evidence="3" type="ORF">HNR71_005327</name>
</gene>
<dbReference type="Proteomes" id="UP000553957">
    <property type="component" value="Unassembled WGS sequence"/>
</dbReference>
<dbReference type="EMBL" id="JACHKF010000001">
    <property type="protein sequence ID" value="MBB6569690.1"/>
    <property type="molecule type" value="Genomic_DNA"/>
</dbReference>
<accession>A0A841SJE5</accession>
<comment type="caution">
    <text evidence="3">The sequence shown here is derived from an EMBL/GenBank/DDBJ whole genome shotgun (WGS) entry which is preliminary data.</text>
</comment>
<evidence type="ECO:0000313" key="3">
    <source>
        <dbReference type="EMBL" id="MBB6569690.1"/>
    </source>
</evidence>
<dbReference type="GO" id="GO:0008610">
    <property type="term" value="P:lipid biosynthetic process"/>
    <property type="evidence" value="ECO:0007669"/>
    <property type="project" value="TreeGrafter"/>
</dbReference>
<dbReference type="AlphaFoldDB" id="A0A841SJE5"/>
<dbReference type="Pfam" id="PF00975">
    <property type="entry name" value="Thioesterase"/>
    <property type="match status" value="1"/>
</dbReference>
<evidence type="ECO:0000259" key="2">
    <source>
        <dbReference type="Pfam" id="PF00975"/>
    </source>
</evidence>
<sequence length="253" mass="27074">MIRTAGRGWLRRSATVPRPAGRLVCFPHAGGSAASYAVFGPLLPPRTELAVVQYPGRGDRFAEPFEDDVRRMAAAVSAELLALEPAPLTLFGHSLGALVAYETALLLQQNDVPLARLAVSASPPPRLAGGGDTHLRDDDELWKIVCGFGGVEPEIAADEDLRGVLLPILRSDVRANELYEPPGDPNALDCPVRCYHGIGDPLIDESQLPEWAEVSTGPFALQRRPGGHFHIYAEPGVLIGDILDAAAPRRAVS</sequence>
<name>A0A841SJE5_9ACTN</name>
<dbReference type="PANTHER" id="PTHR11487:SF0">
    <property type="entry name" value="S-ACYL FATTY ACID SYNTHASE THIOESTERASE, MEDIUM CHAIN"/>
    <property type="match status" value="1"/>
</dbReference>
<dbReference type="InterPro" id="IPR029058">
    <property type="entry name" value="AB_hydrolase_fold"/>
</dbReference>
<evidence type="ECO:0000256" key="1">
    <source>
        <dbReference type="ARBA" id="ARBA00007169"/>
    </source>
</evidence>
<evidence type="ECO:0000313" key="4">
    <source>
        <dbReference type="Proteomes" id="UP000553957"/>
    </source>
</evidence>
<feature type="domain" description="Thioesterase" evidence="2">
    <location>
        <begin position="22"/>
        <end position="236"/>
    </location>
</feature>
<protein>
    <submittedName>
        <fullName evidence="3">Surfactin synthase thioesterase subunit</fullName>
    </submittedName>
</protein>
<dbReference type="Gene3D" id="3.40.50.1820">
    <property type="entry name" value="alpha/beta hydrolase"/>
    <property type="match status" value="1"/>
</dbReference>
<proteinExistence type="inferred from homology"/>
<comment type="similarity">
    <text evidence="1">Belongs to the thioesterase family.</text>
</comment>
<dbReference type="SUPFAM" id="SSF53474">
    <property type="entry name" value="alpha/beta-Hydrolases"/>
    <property type="match status" value="1"/>
</dbReference>
<dbReference type="InterPro" id="IPR012223">
    <property type="entry name" value="TEII"/>
</dbReference>
<dbReference type="InterPro" id="IPR001031">
    <property type="entry name" value="Thioesterase"/>
</dbReference>
<organism evidence="3 4">
    <name type="scientific">Kribbella sandramycini</name>
    <dbReference type="NCBI Taxonomy" id="60450"/>
    <lineage>
        <taxon>Bacteria</taxon>
        <taxon>Bacillati</taxon>
        <taxon>Actinomycetota</taxon>
        <taxon>Actinomycetes</taxon>
        <taxon>Propionibacteriales</taxon>
        <taxon>Kribbellaceae</taxon>
        <taxon>Kribbella</taxon>
    </lineage>
</organism>